<dbReference type="OMA" id="MEIGAYT"/>
<evidence type="ECO:0000313" key="3">
    <source>
        <dbReference type="EMBL" id="ORY95944.1"/>
    </source>
</evidence>
<dbReference type="InParanoid" id="A0A1X2HCL7"/>
<feature type="transmembrane region" description="Helical" evidence="2">
    <location>
        <begin position="82"/>
        <end position="102"/>
    </location>
</feature>
<keyword evidence="2" id="KW-0812">Transmembrane</keyword>
<feature type="transmembrane region" description="Helical" evidence="2">
    <location>
        <begin position="150"/>
        <end position="172"/>
    </location>
</feature>
<reference evidence="3 4" key="1">
    <citation type="submission" date="2016-07" db="EMBL/GenBank/DDBJ databases">
        <title>Pervasive Adenine N6-methylation of Active Genes in Fungi.</title>
        <authorList>
            <consortium name="DOE Joint Genome Institute"/>
            <person name="Mondo S.J."/>
            <person name="Dannebaum R.O."/>
            <person name="Kuo R.C."/>
            <person name="Labutti K."/>
            <person name="Haridas S."/>
            <person name="Kuo A."/>
            <person name="Salamov A."/>
            <person name="Ahrendt S.R."/>
            <person name="Lipzen A."/>
            <person name="Sullivan W."/>
            <person name="Andreopoulos W.B."/>
            <person name="Clum A."/>
            <person name="Lindquist E."/>
            <person name="Daum C."/>
            <person name="Ramamoorthy G.K."/>
            <person name="Gryganskyi A."/>
            <person name="Culley D."/>
            <person name="Magnuson J.K."/>
            <person name="James T.Y."/>
            <person name="O'Malley M.A."/>
            <person name="Stajich J.E."/>
            <person name="Spatafora J.W."/>
            <person name="Visel A."/>
            <person name="Grigoriev I.V."/>
        </authorList>
    </citation>
    <scope>NUCLEOTIDE SEQUENCE [LARGE SCALE GENOMIC DNA]</scope>
    <source>
        <strain evidence="3 4">NRRL 2496</strain>
    </source>
</reference>
<feature type="transmembrane region" description="Helical" evidence="2">
    <location>
        <begin position="192"/>
        <end position="211"/>
    </location>
</feature>
<dbReference type="EMBL" id="MCGN01000006">
    <property type="protein sequence ID" value="ORY95944.1"/>
    <property type="molecule type" value="Genomic_DNA"/>
</dbReference>
<proteinExistence type="predicted"/>
<feature type="compositionally biased region" description="Polar residues" evidence="1">
    <location>
        <begin position="1"/>
        <end position="18"/>
    </location>
</feature>
<name>A0A1X2HCL7_SYNRA</name>
<sequence length="224" mass="24914">MNPFEKSNSALPSNNVYNEKTLIESPKSYTPPPSPPALSPLPPPSIQASHPPPSMKPSQTEPCEKPVHGTQRPSPIRLGMRVWQLLAALGAFAFQAGASPYAMRPMPFSENMALVYFVYALFWISFTWSLFEIYVYLTRLRGRGGKVKRIIAFAVDAILAALMGVGVCYEIALYKCPPGQYDGWCDFFNTGLFFGVSLFSTYILTALWDLFGGLTCIRQEIQEP</sequence>
<feature type="region of interest" description="Disordered" evidence="1">
    <location>
        <begin position="1"/>
        <end position="73"/>
    </location>
</feature>
<keyword evidence="2" id="KW-1133">Transmembrane helix</keyword>
<keyword evidence="2" id="KW-0472">Membrane</keyword>
<dbReference type="OrthoDB" id="3253553at2759"/>
<evidence type="ECO:0000256" key="1">
    <source>
        <dbReference type="SAM" id="MobiDB-lite"/>
    </source>
</evidence>
<comment type="caution">
    <text evidence="3">The sequence shown here is derived from an EMBL/GenBank/DDBJ whole genome shotgun (WGS) entry which is preliminary data.</text>
</comment>
<feature type="compositionally biased region" description="Pro residues" evidence="1">
    <location>
        <begin position="29"/>
        <end position="55"/>
    </location>
</feature>
<evidence type="ECO:0000256" key="2">
    <source>
        <dbReference type="SAM" id="Phobius"/>
    </source>
</evidence>
<feature type="transmembrane region" description="Helical" evidence="2">
    <location>
        <begin position="114"/>
        <end position="138"/>
    </location>
</feature>
<keyword evidence="4" id="KW-1185">Reference proteome</keyword>
<evidence type="ECO:0008006" key="5">
    <source>
        <dbReference type="Google" id="ProtNLM"/>
    </source>
</evidence>
<evidence type="ECO:0000313" key="4">
    <source>
        <dbReference type="Proteomes" id="UP000242180"/>
    </source>
</evidence>
<dbReference type="Proteomes" id="UP000242180">
    <property type="component" value="Unassembled WGS sequence"/>
</dbReference>
<protein>
    <recommendedName>
        <fullName evidence="5">MARVEL domain-containing protein</fullName>
    </recommendedName>
</protein>
<dbReference type="AlphaFoldDB" id="A0A1X2HCL7"/>
<accession>A0A1X2HCL7</accession>
<gene>
    <name evidence="3" type="ORF">BCR43DRAFT_516013</name>
</gene>
<organism evidence="3 4">
    <name type="scientific">Syncephalastrum racemosum</name>
    <name type="common">Filamentous fungus</name>
    <dbReference type="NCBI Taxonomy" id="13706"/>
    <lineage>
        <taxon>Eukaryota</taxon>
        <taxon>Fungi</taxon>
        <taxon>Fungi incertae sedis</taxon>
        <taxon>Mucoromycota</taxon>
        <taxon>Mucoromycotina</taxon>
        <taxon>Mucoromycetes</taxon>
        <taxon>Mucorales</taxon>
        <taxon>Syncephalastraceae</taxon>
        <taxon>Syncephalastrum</taxon>
    </lineage>
</organism>